<name>J0WUL2_AURST</name>
<dbReference type="AlphaFoldDB" id="J0WUL2"/>
<dbReference type="KEGG" id="adl:AURDEDRAFT_174510"/>
<organism evidence="1 2">
    <name type="scientific">Auricularia subglabra (strain TFB-10046 / SS5)</name>
    <name type="common">White-rot fungus</name>
    <name type="synonym">Auricularia delicata (strain TFB10046)</name>
    <dbReference type="NCBI Taxonomy" id="717982"/>
    <lineage>
        <taxon>Eukaryota</taxon>
        <taxon>Fungi</taxon>
        <taxon>Dikarya</taxon>
        <taxon>Basidiomycota</taxon>
        <taxon>Agaricomycotina</taxon>
        <taxon>Agaricomycetes</taxon>
        <taxon>Auriculariales</taxon>
        <taxon>Auriculariaceae</taxon>
        <taxon>Auricularia</taxon>
    </lineage>
</organism>
<gene>
    <name evidence="1" type="ORF">AURDEDRAFT_174510</name>
</gene>
<reference evidence="2" key="1">
    <citation type="journal article" date="2012" name="Science">
        <title>The Paleozoic origin of enzymatic lignin decomposition reconstructed from 31 fungal genomes.</title>
        <authorList>
            <person name="Floudas D."/>
            <person name="Binder M."/>
            <person name="Riley R."/>
            <person name="Barry K."/>
            <person name="Blanchette R.A."/>
            <person name="Henrissat B."/>
            <person name="Martinez A.T."/>
            <person name="Otillar R."/>
            <person name="Spatafora J.W."/>
            <person name="Yadav J.S."/>
            <person name="Aerts A."/>
            <person name="Benoit I."/>
            <person name="Boyd A."/>
            <person name="Carlson A."/>
            <person name="Copeland A."/>
            <person name="Coutinho P.M."/>
            <person name="de Vries R.P."/>
            <person name="Ferreira P."/>
            <person name="Findley K."/>
            <person name="Foster B."/>
            <person name="Gaskell J."/>
            <person name="Glotzer D."/>
            <person name="Gorecki P."/>
            <person name="Heitman J."/>
            <person name="Hesse C."/>
            <person name="Hori C."/>
            <person name="Igarashi K."/>
            <person name="Jurgens J.A."/>
            <person name="Kallen N."/>
            <person name="Kersten P."/>
            <person name="Kohler A."/>
            <person name="Kuees U."/>
            <person name="Kumar T.K.A."/>
            <person name="Kuo A."/>
            <person name="LaButti K."/>
            <person name="Larrondo L.F."/>
            <person name="Lindquist E."/>
            <person name="Ling A."/>
            <person name="Lombard V."/>
            <person name="Lucas S."/>
            <person name="Lundell T."/>
            <person name="Martin R."/>
            <person name="McLaughlin D.J."/>
            <person name="Morgenstern I."/>
            <person name="Morin E."/>
            <person name="Murat C."/>
            <person name="Nagy L.G."/>
            <person name="Nolan M."/>
            <person name="Ohm R.A."/>
            <person name="Patyshakuliyeva A."/>
            <person name="Rokas A."/>
            <person name="Ruiz-Duenas F.J."/>
            <person name="Sabat G."/>
            <person name="Salamov A."/>
            <person name="Samejima M."/>
            <person name="Schmutz J."/>
            <person name="Slot J.C."/>
            <person name="St John F."/>
            <person name="Stenlid J."/>
            <person name="Sun H."/>
            <person name="Sun S."/>
            <person name="Syed K."/>
            <person name="Tsang A."/>
            <person name="Wiebenga A."/>
            <person name="Young D."/>
            <person name="Pisabarro A."/>
            <person name="Eastwood D.C."/>
            <person name="Martin F."/>
            <person name="Cullen D."/>
            <person name="Grigoriev I.V."/>
            <person name="Hibbett D.S."/>
        </authorList>
    </citation>
    <scope>NUCLEOTIDE SEQUENCE [LARGE SCALE GENOMIC DNA]</scope>
    <source>
        <strain evidence="2">TFB10046</strain>
    </source>
</reference>
<keyword evidence="2" id="KW-1185">Reference proteome</keyword>
<evidence type="ECO:0008006" key="3">
    <source>
        <dbReference type="Google" id="ProtNLM"/>
    </source>
</evidence>
<evidence type="ECO:0000313" key="2">
    <source>
        <dbReference type="Proteomes" id="UP000006514"/>
    </source>
</evidence>
<evidence type="ECO:0000313" key="1">
    <source>
        <dbReference type="EMBL" id="EJD36459.1"/>
    </source>
</evidence>
<dbReference type="EMBL" id="JH687861">
    <property type="protein sequence ID" value="EJD36459.1"/>
    <property type="molecule type" value="Genomic_DNA"/>
</dbReference>
<proteinExistence type="predicted"/>
<protein>
    <recommendedName>
        <fullName evidence="3">F-box domain-containing protein</fullName>
    </recommendedName>
</protein>
<accession>J0WUL2</accession>
<dbReference type="Proteomes" id="UP000006514">
    <property type="component" value="Unassembled WGS sequence"/>
</dbReference>
<sequence>MFSWAPGDNIEAALAVLRRSGSASLCMNVDFGERLPAWNAEADSDPSAEGVFEAVIAHLWHVSDLQLSLSIEGMQYPSVSALFDADALDMTRLRTLSVAAPTEVPWPDIPRLNIKCSPLTSISLSRVRLATPFGLVGPATTNIDFSDLEITFSELHDMFSLAINLQRFSLLCCGILGNTGDVPGFFNSQPLSPPKLDEVSVVSGPARNLNLLHRLLSVAHAREVGVYSFRTEIPPELALEFLRIDKLGNIASLEISRNGLHIKNTAGMERNIGGDLSSFDFLLDVFAEQQIVASLREFQTSLECWMDLMRLFSRTGRFMPNLQNIRLSLSQDGFAADQALFAEDRILAPDLRSIHVSVSGSEMPTLALVQHYICALGCFFPSSLASVTVTYNDVYHEDDALLNKFMELYQLIAHTFTHVVWLTRGA</sequence>
<dbReference type="InParanoid" id="J0WUL2"/>